<dbReference type="GO" id="GO:0005737">
    <property type="term" value="C:cytoplasm"/>
    <property type="evidence" value="ECO:0007669"/>
    <property type="project" value="UniProtKB-ARBA"/>
</dbReference>
<reference evidence="7 8" key="1">
    <citation type="submission" date="2014-06" db="EMBL/GenBank/DDBJ databases">
        <title>The Genome of the Aflatoxigenic Filamentous Fungus Aspergillus nomius.</title>
        <authorList>
            <person name="Moore M.G."/>
            <person name="Shannon B.M."/>
            <person name="Brian M.M."/>
        </authorList>
    </citation>
    <scope>NUCLEOTIDE SEQUENCE [LARGE SCALE GENOMIC DNA]</scope>
    <source>
        <strain evidence="7 8">NRRL 13137</strain>
    </source>
</reference>
<dbReference type="PANTHER" id="PTHR44051">
    <property type="entry name" value="GLUTATHIONE S-TRANSFERASE-RELATED"/>
    <property type="match status" value="1"/>
</dbReference>
<dbReference type="GO" id="GO:0004602">
    <property type="term" value="F:glutathione peroxidase activity"/>
    <property type="evidence" value="ECO:0007669"/>
    <property type="project" value="UniProtKB-ARBA"/>
</dbReference>
<feature type="domain" description="GST N-terminal" evidence="5">
    <location>
        <begin position="33"/>
        <end position="120"/>
    </location>
</feature>
<dbReference type="CDD" id="cd03189">
    <property type="entry name" value="GST_C_GTT1_like"/>
    <property type="match status" value="1"/>
</dbReference>
<dbReference type="InterPro" id="IPR040079">
    <property type="entry name" value="Glutathione_S-Trfase"/>
</dbReference>
<dbReference type="SFLD" id="SFLDS00019">
    <property type="entry name" value="Glutathione_Transferase_(cytos"/>
    <property type="match status" value="1"/>
</dbReference>
<dbReference type="STRING" id="1509407.A0A0L1JAT1"/>
<dbReference type="SUPFAM" id="SSF47616">
    <property type="entry name" value="GST C-terminal domain-like"/>
    <property type="match status" value="1"/>
</dbReference>
<dbReference type="InterPro" id="IPR010987">
    <property type="entry name" value="Glutathione-S-Trfase_C-like"/>
</dbReference>
<evidence type="ECO:0000259" key="5">
    <source>
        <dbReference type="PROSITE" id="PS50404"/>
    </source>
</evidence>
<evidence type="ECO:0000313" key="8">
    <source>
        <dbReference type="Proteomes" id="UP000037505"/>
    </source>
</evidence>
<evidence type="ECO:0000259" key="6">
    <source>
        <dbReference type="PROSITE" id="PS50405"/>
    </source>
</evidence>
<evidence type="ECO:0000313" key="7">
    <source>
        <dbReference type="EMBL" id="KNG88518.1"/>
    </source>
</evidence>
<dbReference type="Proteomes" id="UP000037505">
    <property type="component" value="Unassembled WGS sequence"/>
</dbReference>
<gene>
    <name evidence="7" type="ORF">ANOM_003247</name>
</gene>
<proteinExistence type="inferred from homology"/>
<dbReference type="InterPro" id="IPR004046">
    <property type="entry name" value="GST_C"/>
</dbReference>
<dbReference type="GeneID" id="26805051"/>
<sequence length="281" mass="32225">LISTRSPLAQLKVTYSYAHINIDIHKMTDANKGANITLYWLEQSRSQRIVWLFEELGLTYNLKTFKRTSEMLAPPELKKIHPLGKSPVITIETEQSEKPLVLAESGNITEYLCDHFGGEKLIPKRYPEGKEGAIGGETEEWMRYRYFMHYAEGTLMPFLVFQLVMDRMKDAPVPFFIKPIPRFVAYKVEEAFLSRNIFGNFDFLEERLKTAPGGGPYLCGQQLTAADIMMSFPLIAASLRLPLKEKYPHLAKYVEMIQAEEGYQRAVKKVEEIDGKFQASL</sequence>
<keyword evidence="8" id="KW-1185">Reference proteome</keyword>
<dbReference type="InterPro" id="IPR004045">
    <property type="entry name" value="Glutathione_S-Trfase_N"/>
</dbReference>
<dbReference type="GO" id="GO:0004364">
    <property type="term" value="F:glutathione transferase activity"/>
    <property type="evidence" value="ECO:0007669"/>
    <property type="project" value="UniProtKB-EC"/>
</dbReference>
<dbReference type="CDD" id="cd03046">
    <property type="entry name" value="GST_N_GTT1_like"/>
    <property type="match status" value="1"/>
</dbReference>
<dbReference type="InterPro" id="IPR036249">
    <property type="entry name" value="Thioredoxin-like_sf"/>
</dbReference>
<protein>
    <recommendedName>
        <fullName evidence="2">glutathione transferase</fullName>
        <ecNumber evidence="2">2.5.1.18</ecNumber>
    </recommendedName>
</protein>
<dbReference type="PANTHER" id="PTHR44051:SF9">
    <property type="entry name" value="GLUTATHIONE S-TRANSFERASE 1"/>
    <property type="match status" value="1"/>
</dbReference>
<evidence type="ECO:0000256" key="2">
    <source>
        <dbReference type="ARBA" id="ARBA00012452"/>
    </source>
</evidence>
<dbReference type="EMBL" id="JNOM01000051">
    <property type="protein sequence ID" value="KNG88518.1"/>
    <property type="molecule type" value="Genomic_DNA"/>
</dbReference>
<dbReference type="PROSITE" id="PS50405">
    <property type="entry name" value="GST_CTER"/>
    <property type="match status" value="1"/>
</dbReference>
<feature type="domain" description="GST C-terminal" evidence="6">
    <location>
        <begin position="137"/>
        <end position="277"/>
    </location>
</feature>
<dbReference type="RefSeq" id="XP_015409441.1">
    <property type="nucleotide sequence ID" value="XM_015548504.1"/>
</dbReference>
<comment type="catalytic activity">
    <reaction evidence="4">
        <text>RX + glutathione = an S-substituted glutathione + a halide anion + H(+)</text>
        <dbReference type="Rhea" id="RHEA:16437"/>
        <dbReference type="ChEBI" id="CHEBI:15378"/>
        <dbReference type="ChEBI" id="CHEBI:16042"/>
        <dbReference type="ChEBI" id="CHEBI:17792"/>
        <dbReference type="ChEBI" id="CHEBI:57925"/>
        <dbReference type="ChEBI" id="CHEBI:90779"/>
        <dbReference type="EC" id="2.5.1.18"/>
    </reaction>
</comment>
<dbReference type="Gene3D" id="3.40.30.10">
    <property type="entry name" value="Glutaredoxin"/>
    <property type="match status" value="1"/>
</dbReference>
<accession>A0A0L1JAT1</accession>
<dbReference type="EC" id="2.5.1.18" evidence="2"/>
<name>A0A0L1JAT1_ASPN3</name>
<dbReference type="Gene3D" id="1.20.1050.10">
    <property type="match status" value="1"/>
</dbReference>
<dbReference type="AlphaFoldDB" id="A0A0L1JAT1"/>
<dbReference type="Pfam" id="PF00043">
    <property type="entry name" value="GST_C"/>
    <property type="match status" value="1"/>
</dbReference>
<dbReference type="FunFam" id="3.40.30.10:FF:000156">
    <property type="entry name" value="Glutathione S-transferase 1"/>
    <property type="match status" value="1"/>
</dbReference>
<dbReference type="SUPFAM" id="SSF52833">
    <property type="entry name" value="Thioredoxin-like"/>
    <property type="match status" value="1"/>
</dbReference>
<dbReference type="InterPro" id="IPR036282">
    <property type="entry name" value="Glutathione-S-Trfase_C_sf"/>
</dbReference>
<dbReference type="OrthoDB" id="2098326at2759"/>
<keyword evidence="3 7" id="KW-0808">Transferase</keyword>
<evidence type="ECO:0000256" key="3">
    <source>
        <dbReference type="ARBA" id="ARBA00022679"/>
    </source>
</evidence>
<evidence type="ECO:0000256" key="1">
    <source>
        <dbReference type="ARBA" id="ARBA00007409"/>
    </source>
</evidence>
<dbReference type="Pfam" id="PF13409">
    <property type="entry name" value="GST_N_2"/>
    <property type="match status" value="1"/>
</dbReference>
<feature type="non-terminal residue" evidence="7">
    <location>
        <position position="1"/>
    </location>
</feature>
<comment type="caution">
    <text evidence="7">The sequence shown here is derived from an EMBL/GenBank/DDBJ whole genome shotgun (WGS) entry which is preliminary data.</text>
</comment>
<dbReference type="PROSITE" id="PS50404">
    <property type="entry name" value="GST_NTER"/>
    <property type="match status" value="1"/>
</dbReference>
<evidence type="ECO:0000256" key="4">
    <source>
        <dbReference type="ARBA" id="ARBA00047960"/>
    </source>
</evidence>
<organism evidence="7 8">
    <name type="scientific">Aspergillus nomiae NRRL (strain ATCC 15546 / NRRL 13137 / CBS 260.88 / M93)</name>
    <dbReference type="NCBI Taxonomy" id="1509407"/>
    <lineage>
        <taxon>Eukaryota</taxon>
        <taxon>Fungi</taxon>
        <taxon>Dikarya</taxon>
        <taxon>Ascomycota</taxon>
        <taxon>Pezizomycotina</taxon>
        <taxon>Eurotiomycetes</taxon>
        <taxon>Eurotiomycetidae</taxon>
        <taxon>Eurotiales</taxon>
        <taxon>Aspergillaceae</taxon>
        <taxon>Aspergillus</taxon>
        <taxon>Aspergillus subgen. Circumdati</taxon>
    </lineage>
</organism>
<comment type="similarity">
    <text evidence="1">Belongs to the GST superfamily.</text>
</comment>
<dbReference type="SFLD" id="SFLDG00358">
    <property type="entry name" value="Main_(cytGST)"/>
    <property type="match status" value="1"/>
</dbReference>